<proteinExistence type="predicted"/>
<organism evidence="2 3">
    <name type="scientific">Spizellomyces punctatus (strain DAOM BR117)</name>
    <dbReference type="NCBI Taxonomy" id="645134"/>
    <lineage>
        <taxon>Eukaryota</taxon>
        <taxon>Fungi</taxon>
        <taxon>Fungi incertae sedis</taxon>
        <taxon>Chytridiomycota</taxon>
        <taxon>Chytridiomycota incertae sedis</taxon>
        <taxon>Chytridiomycetes</taxon>
        <taxon>Spizellomycetales</taxon>
        <taxon>Spizellomycetaceae</taxon>
        <taxon>Spizellomyces</taxon>
    </lineage>
</organism>
<evidence type="ECO:0000256" key="1">
    <source>
        <dbReference type="SAM" id="SignalP"/>
    </source>
</evidence>
<dbReference type="VEuPathDB" id="FungiDB:SPPG_02721"/>
<evidence type="ECO:0000313" key="2">
    <source>
        <dbReference type="EMBL" id="KND02240.1"/>
    </source>
</evidence>
<sequence length="156" mass="15955">MQITSFLALAISLAALGVVKAVPAPQGDNIISQIASAIATLEAGFTATTTTVAATTVATTLADVGTKTVSPATIAPVLPSPSGAPVLPPICRRAGCNGELCVTNSRDAVLTPCVWRPEFACYATAQCGYNATRRACAWRQTKSLKECLSNGTTATL</sequence>
<keyword evidence="1" id="KW-0732">Signal</keyword>
<gene>
    <name evidence="2" type="ORF">SPPG_02721</name>
</gene>
<dbReference type="OrthoDB" id="2157460at2759"/>
<dbReference type="RefSeq" id="XP_016610279.1">
    <property type="nucleotide sequence ID" value="XM_016751006.1"/>
</dbReference>
<feature type="signal peptide" evidence="1">
    <location>
        <begin position="1"/>
        <end position="21"/>
    </location>
</feature>
<keyword evidence="3" id="KW-1185">Reference proteome</keyword>
<dbReference type="AlphaFoldDB" id="A0A0L0HMU2"/>
<dbReference type="InParanoid" id="A0A0L0HMU2"/>
<dbReference type="GeneID" id="27686288"/>
<reference evidence="2 3" key="1">
    <citation type="submission" date="2009-08" db="EMBL/GenBank/DDBJ databases">
        <title>The Genome Sequence of Spizellomyces punctatus strain DAOM BR117.</title>
        <authorList>
            <consortium name="The Broad Institute Genome Sequencing Platform"/>
            <person name="Russ C."/>
            <person name="Cuomo C."/>
            <person name="Shea T."/>
            <person name="Young S.K."/>
            <person name="Zeng Q."/>
            <person name="Koehrsen M."/>
            <person name="Haas B."/>
            <person name="Borodovsky M."/>
            <person name="Guigo R."/>
            <person name="Alvarado L."/>
            <person name="Berlin A."/>
            <person name="Bochicchio J."/>
            <person name="Borenstein D."/>
            <person name="Chapman S."/>
            <person name="Chen Z."/>
            <person name="Engels R."/>
            <person name="Freedman E."/>
            <person name="Gellesch M."/>
            <person name="Goldberg J."/>
            <person name="Griggs A."/>
            <person name="Gujja S."/>
            <person name="Heiman D."/>
            <person name="Hepburn T."/>
            <person name="Howarth C."/>
            <person name="Jen D."/>
            <person name="Larson L."/>
            <person name="Lewis B."/>
            <person name="Mehta T."/>
            <person name="Park D."/>
            <person name="Pearson M."/>
            <person name="Roberts A."/>
            <person name="Saif S."/>
            <person name="Shenoy N."/>
            <person name="Sisk P."/>
            <person name="Stolte C."/>
            <person name="Sykes S."/>
            <person name="Thomson T."/>
            <person name="Walk T."/>
            <person name="White J."/>
            <person name="Yandava C."/>
            <person name="Burger G."/>
            <person name="Gray M.W."/>
            <person name="Holland P.W.H."/>
            <person name="King N."/>
            <person name="Lang F.B.F."/>
            <person name="Roger A.J."/>
            <person name="Ruiz-Trillo I."/>
            <person name="Lander E."/>
            <person name="Nusbaum C."/>
        </authorList>
    </citation>
    <scope>NUCLEOTIDE SEQUENCE [LARGE SCALE GENOMIC DNA]</scope>
    <source>
        <strain evidence="2 3">DAOM BR117</strain>
    </source>
</reference>
<accession>A0A0L0HMU2</accession>
<feature type="chain" id="PRO_5005540080" evidence="1">
    <location>
        <begin position="22"/>
        <end position="156"/>
    </location>
</feature>
<protein>
    <submittedName>
        <fullName evidence="2">Uncharacterized protein</fullName>
    </submittedName>
</protein>
<name>A0A0L0HMU2_SPIPD</name>
<dbReference type="EMBL" id="KQ257453">
    <property type="protein sequence ID" value="KND02240.1"/>
    <property type="molecule type" value="Genomic_DNA"/>
</dbReference>
<evidence type="ECO:0000313" key="3">
    <source>
        <dbReference type="Proteomes" id="UP000053201"/>
    </source>
</evidence>
<dbReference type="Proteomes" id="UP000053201">
    <property type="component" value="Unassembled WGS sequence"/>
</dbReference>